<gene>
    <name evidence="8" type="primary">flgB</name>
    <name evidence="8" type="ORF">HYS17_10195</name>
</gene>
<comment type="subunit">
    <text evidence="6">The basal body constitutes a major portion of the flagellar organelle and consists of a number of rings mounted on a central rod.</text>
</comment>
<name>A0A7T5R1K5_9BACT</name>
<keyword evidence="8" id="KW-0282">Flagellum</keyword>
<dbReference type="EMBL" id="CP066681">
    <property type="protein sequence ID" value="QQG35857.1"/>
    <property type="molecule type" value="Genomic_DNA"/>
</dbReference>
<evidence type="ECO:0000256" key="5">
    <source>
        <dbReference type="ARBA" id="ARBA00024934"/>
    </source>
</evidence>
<dbReference type="AlphaFoldDB" id="A0A7T5R1K5"/>
<evidence type="ECO:0000313" key="9">
    <source>
        <dbReference type="Proteomes" id="UP000595362"/>
    </source>
</evidence>
<keyword evidence="8" id="KW-0969">Cilium</keyword>
<protein>
    <recommendedName>
        <fullName evidence="3 6">Flagellar basal body rod protein FlgB</fullName>
    </recommendedName>
</protein>
<reference evidence="8 9" key="1">
    <citation type="submission" date="2020-07" db="EMBL/GenBank/DDBJ databases">
        <title>Huge and variable diversity of episymbiotic CPR bacteria and DPANN archaea in groundwater ecosystems.</title>
        <authorList>
            <person name="He C.Y."/>
            <person name="Keren R."/>
            <person name="Whittaker M."/>
            <person name="Farag I.F."/>
            <person name="Doudna J."/>
            <person name="Cate J.H.D."/>
            <person name="Banfield J.F."/>
        </authorList>
    </citation>
    <scope>NUCLEOTIDE SEQUENCE [LARGE SCALE GENOMIC DNA]</scope>
    <source>
        <strain evidence="8">NC_groundwater_70_Ag_B-0.1um_54_66</strain>
    </source>
</reference>
<dbReference type="InterPro" id="IPR006300">
    <property type="entry name" value="FlgB"/>
</dbReference>
<dbReference type="PIRSF" id="PIRSF002889">
    <property type="entry name" value="Rod_FlgB"/>
    <property type="match status" value="1"/>
</dbReference>
<evidence type="ECO:0000256" key="3">
    <source>
        <dbReference type="ARBA" id="ARBA00014376"/>
    </source>
</evidence>
<evidence type="ECO:0000256" key="2">
    <source>
        <dbReference type="ARBA" id="ARBA00009677"/>
    </source>
</evidence>
<evidence type="ECO:0000259" key="7">
    <source>
        <dbReference type="Pfam" id="PF00460"/>
    </source>
</evidence>
<evidence type="ECO:0000256" key="4">
    <source>
        <dbReference type="ARBA" id="ARBA00023143"/>
    </source>
</evidence>
<comment type="subcellular location">
    <subcellularLocation>
        <location evidence="1 6">Bacterial flagellum basal body</location>
    </subcellularLocation>
</comment>
<feature type="domain" description="Flagellar basal body rod protein N-terminal" evidence="7">
    <location>
        <begin position="19"/>
        <end position="38"/>
    </location>
</feature>
<comment type="function">
    <text evidence="5 6">Structural component of flagellum, the bacterial motility apparatus. Part of the rod structure of flagellar basal body.</text>
</comment>
<evidence type="ECO:0000256" key="1">
    <source>
        <dbReference type="ARBA" id="ARBA00004117"/>
    </source>
</evidence>
<dbReference type="GO" id="GO:0030694">
    <property type="term" value="C:bacterial-type flagellum basal body, rod"/>
    <property type="evidence" value="ECO:0007669"/>
    <property type="project" value="InterPro"/>
</dbReference>
<accession>A0A7T5R1K5</accession>
<evidence type="ECO:0000256" key="6">
    <source>
        <dbReference type="PIRNR" id="PIRNR002889"/>
    </source>
</evidence>
<dbReference type="Pfam" id="PF00460">
    <property type="entry name" value="Flg_bb_rod"/>
    <property type="match status" value="1"/>
</dbReference>
<dbReference type="Proteomes" id="UP000595362">
    <property type="component" value="Chromosome"/>
</dbReference>
<dbReference type="NCBIfam" id="TIGR01396">
    <property type="entry name" value="FlgB"/>
    <property type="match status" value="1"/>
</dbReference>
<dbReference type="GO" id="GO:0071973">
    <property type="term" value="P:bacterial-type flagellum-dependent cell motility"/>
    <property type="evidence" value="ECO:0007669"/>
    <property type="project" value="InterPro"/>
</dbReference>
<keyword evidence="8" id="KW-0966">Cell projection</keyword>
<sequence length="136" mass="15302">MTTQNIGLFKALNAKMQYLDMRQKVLAQNVANADTPGYVPKDLTKVDFGRVLQNVTRENRVLVDTTSPMHMPSPNQVEDPKNRAAKLVYEVAPVGNEVSLEEQMIKTSQNTMDYNLMTTLYQKNVNLLRTAIGTGR</sequence>
<proteinExistence type="inferred from homology"/>
<evidence type="ECO:0000313" key="8">
    <source>
        <dbReference type="EMBL" id="QQG35857.1"/>
    </source>
</evidence>
<dbReference type="InterPro" id="IPR001444">
    <property type="entry name" value="Flag_bb_rod_N"/>
</dbReference>
<organism evidence="8 9">
    <name type="scientific">Micavibrio aeruginosavorus</name>
    <dbReference type="NCBI Taxonomy" id="349221"/>
    <lineage>
        <taxon>Bacteria</taxon>
        <taxon>Pseudomonadati</taxon>
        <taxon>Bdellovibrionota</taxon>
        <taxon>Bdellovibrionia</taxon>
        <taxon>Bdellovibrionales</taxon>
        <taxon>Pseudobdellovibrionaceae</taxon>
        <taxon>Micavibrio</taxon>
    </lineage>
</organism>
<keyword evidence="4 6" id="KW-0975">Bacterial flagellum</keyword>
<comment type="similarity">
    <text evidence="2 6">Belongs to the flagella basal body rod proteins family.</text>
</comment>